<dbReference type="PROSITE" id="PS01124">
    <property type="entry name" value="HTH_ARAC_FAMILY_2"/>
    <property type="match status" value="1"/>
</dbReference>
<keyword evidence="6" id="KW-1185">Reference proteome</keyword>
<dbReference type="PRINTS" id="PR00032">
    <property type="entry name" value="HTHARAC"/>
</dbReference>
<name>A0A386ZJ03_9NOCA</name>
<evidence type="ECO:0000313" key="6">
    <source>
        <dbReference type="Proteomes" id="UP000267164"/>
    </source>
</evidence>
<evidence type="ECO:0000259" key="4">
    <source>
        <dbReference type="PROSITE" id="PS01124"/>
    </source>
</evidence>
<dbReference type="PANTHER" id="PTHR46796">
    <property type="entry name" value="HTH-TYPE TRANSCRIPTIONAL ACTIVATOR RHAS-RELATED"/>
    <property type="match status" value="1"/>
</dbReference>
<dbReference type="InterPro" id="IPR050204">
    <property type="entry name" value="AraC_XylS_family_regulators"/>
</dbReference>
<dbReference type="InterPro" id="IPR018060">
    <property type="entry name" value="HTH_AraC"/>
</dbReference>
<dbReference type="OrthoDB" id="9799345at2"/>
<keyword evidence="3" id="KW-0804">Transcription</keyword>
<accession>A0A386ZJ03</accession>
<dbReference type="GO" id="GO:0003700">
    <property type="term" value="F:DNA-binding transcription factor activity"/>
    <property type="evidence" value="ECO:0007669"/>
    <property type="project" value="InterPro"/>
</dbReference>
<protein>
    <submittedName>
        <fullName evidence="5">Helix-turn-helix domain-containing protein</fullName>
    </submittedName>
</protein>
<evidence type="ECO:0000256" key="3">
    <source>
        <dbReference type="ARBA" id="ARBA00023163"/>
    </source>
</evidence>
<feature type="domain" description="HTH araC/xylS-type" evidence="4">
    <location>
        <begin position="177"/>
        <end position="278"/>
    </location>
</feature>
<dbReference type="EMBL" id="CP032568">
    <property type="protein sequence ID" value="AYF77350.1"/>
    <property type="molecule type" value="Genomic_DNA"/>
</dbReference>
<reference evidence="5 6" key="1">
    <citation type="submission" date="2018-09" db="EMBL/GenBank/DDBJ databases">
        <title>Nocardia yunnanensis sp. nov., an actinomycete isolated from a soil sample.</title>
        <authorList>
            <person name="Zhang J."/>
        </authorList>
    </citation>
    <scope>NUCLEOTIDE SEQUENCE [LARGE SCALE GENOMIC DNA]</scope>
    <source>
        <strain evidence="5 6">CFHS0054</strain>
    </source>
</reference>
<dbReference type="SUPFAM" id="SSF46689">
    <property type="entry name" value="Homeodomain-like"/>
    <property type="match status" value="1"/>
</dbReference>
<dbReference type="InterPro" id="IPR020449">
    <property type="entry name" value="Tscrpt_reg_AraC-type_HTH"/>
</dbReference>
<dbReference type="Pfam" id="PF14525">
    <property type="entry name" value="AraC_binding_2"/>
    <property type="match status" value="1"/>
</dbReference>
<evidence type="ECO:0000256" key="2">
    <source>
        <dbReference type="ARBA" id="ARBA00023125"/>
    </source>
</evidence>
<dbReference type="PANTHER" id="PTHR46796:SF6">
    <property type="entry name" value="ARAC SUBFAMILY"/>
    <property type="match status" value="1"/>
</dbReference>
<dbReference type="Proteomes" id="UP000267164">
    <property type="component" value="Chromosome"/>
</dbReference>
<proteinExistence type="predicted"/>
<dbReference type="Pfam" id="PF12833">
    <property type="entry name" value="HTH_18"/>
    <property type="match status" value="1"/>
</dbReference>
<dbReference type="InterPro" id="IPR009057">
    <property type="entry name" value="Homeodomain-like_sf"/>
</dbReference>
<keyword evidence="2" id="KW-0238">DNA-binding</keyword>
<evidence type="ECO:0000256" key="1">
    <source>
        <dbReference type="ARBA" id="ARBA00023015"/>
    </source>
</evidence>
<gene>
    <name evidence="5" type="ORF">D7D52_29995</name>
</gene>
<organism evidence="5 6">
    <name type="scientific">Nocardia yunnanensis</name>
    <dbReference type="NCBI Taxonomy" id="2382165"/>
    <lineage>
        <taxon>Bacteria</taxon>
        <taxon>Bacillati</taxon>
        <taxon>Actinomycetota</taxon>
        <taxon>Actinomycetes</taxon>
        <taxon>Mycobacteriales</taxon>
        <taxon>Nocardiaceae</taxon>
        <taxon>Nocardia</taxon>
    </lineage>
</organism>
<dbReference type="AlphaFoldDB" id="A0A386ZJ03"/>
<keyword evidence="1" id="KW-0805">Transcription regulation</keyword>
<dbReference type="SMART" id="SM00342">
    <property type="entry name" value="HTH_ARAC"/>
    <property type="match status" value="1"/>
</dbReference>
<dbReference type="Gene3D" id="1.10.10.60">
    <property type="entry name" value="Homeodomain-like"/>
    <property type="match status" value="1"/>
</dbReference>
<dbReference type="InterPro" id="IPR035418">
    <property type="entry name" value="AraC-bd_2"/>
</dbReference>
<evidence type="ECO:0000313" key="5">
    <source>
        <dbReference type="EMBL" id="AYF77350.1"/>
    </source>
</evidence>
<dbReference type="KEGG" id="nyu:D7D52_29995"/>
<sequence>MHMSQTSCGRNHARTIGHIELSEVSGRRVVVDRTPATVRRPDPGMLEIGMQILGLGIVRQAGREAALRPGDFALYDTRLPYQLEFPEAFTTFVVRFPRAELRVGDHEIAAGLARTIRFDQGIGGVVSPFLYGLRRGLADNELRDSARLESAVFDLVSAVVEGEYLGTRRHSGAVLLSSVRAFIEAQLSNIDLTTRMIADRHHISPRYLQRLFEEQGQTVAGWIRHRRLEKCRNDLADQRLVHLSIGAICSRYGLADPSHFSKIFKEEYGVPPREYRNLMARTATSPSSTHSTM</sequence>
<dbReference type="GO" id="GO:0043565">
    <property type="term" value="F:sequence-specific DNA binding"/>
    <property type="evidence" value="ECO:0007669"/>
    <property type="project" value="InterPro"/>
</dbReference>